<evidence type="ECO:0000256" key="8">
    <source>
        <dbReference type="ARBA" id="ARBA00023136"/>
    </source>
</evidence>
<feature type="domain" description="ABC transporter" evidence="11">
    <location>
        <begin position="5"/>
        <end position="239"/>
    </location>
</feature>
<accession>A0A931FIU5</accession>
<evidence type="ECO:0000259" key="11">
    <source>
        <dbReference type="PROSITE" id="PS50893"/>
    </source>
</evidence>
<dbReference type="PANTHER" id="PTHR42781:SF4">
    <property type="entry name" value="SPERMIDINE_PUTRESCINE IMPORT ATP-BINDING PROTEIN POTA"/>
    <property type="match status" value="1"/>
</dbReference>
<dbReference type="InterPro" id="IPR017871">
    <property type="entry name" value="ABC_transporter-like_CS"/>
</dbReference>
<dbReference type="GO" id="GO:0015408">
    <property type="term" value="F:ABC-type ferric iron transporter activity"/>
    <property type="evidence" value="ECO:0007669"/>
    <property type="project" value="InterPro"/>
</dbReference>
<keyword evidence="2" id="KW-1003">Cell membrane</keyword>
<dbReference type="PANTHER" id="PTHR42781">
    <property type="entry name" value="SPERMIDINE/PUTRESCINE IMPORT ATP-BINDING PROTEIN POTA"/>
    <property type="match status" value="1"/>
</dbReference>
<evidence type="ECO:0000256" key="1">
    <source>
        <dbReference type="ARBA" id="ARBA00022448"/>
    </source>
</evidence>
<proteinExistence type="predicted"/>
<dbReference type="RefSeq" id="WP_196198574.1">
    <property type="nucleotide sequence ID" value="NZ_JADPRT010000025.1"/>
</dbReference>
<evidence type="ECO:0000256" key="4">
    <source>
        <dbReference type="ARBA" id="ARBA00022741"/>
    </source>
</evidence>
<keyword evidence="3" id="KW-0410">Iron transport</keyword>
<keyword evidence="5 12" id="KW-0067">ATP-binding</keyword>
<keyword evidence="7" id="KW-0406">Ion transport</keyword>
<dbReference type="InterPro" id="IPR003439">
    <property type="entry name" value="ABC_transporter-like_ATP-bd"/>
</dbReference>
<keyword evidence="13" id="KW-1185">Reference proteome</keyword>
<evidence type="ECO:0000313" key="13">
    <source>
        <dbReference type="Proteomes" id="UP000657385"/>
    </source>
</evidence>
<dbReference type="GO" id="GO:0015418">
    <property type="term" value="F:ABC-type quaternary ammonium compound transporting activity"/>
    <property type="evidence" value="ECO:0007669"/>
    <property type="project" value="UniProtKB-EC"/>
</dbReference>
<protein>
    <recommendedName>
        <fullName evidence="9">ABC-type quaternary amine transporter</fullName>
        <ecNumber evidence="9">7.6.2.9</ecNumber>
    </recommendedName>
</protein>
<dbReference type="InterPro" id="IPR003593">
    <property type="entry name" value="AAA+_ATPase"/>
</dbReference>
<gene>
    <name evidence="12" type="ORF">I2501_37525</name>
</gene>
<organism evidence="12 13">
    <name type="scientific">Streptacidiphilus fuscans</name>
    <dbReference type="NCBI Taxonomy" id="2789292"/>
    <lineage>
        <taxon>Bacteria</taxon>
        <taxon>Bacillati</taxon>
        <taxon>Actinomycetota</taxon>
        <taxon>Actinomycetes</taxon>
        <taxon>Kitasatosporales</taxon>
        <taxon>Streptomycetaceae</taxon>
        <taxon>Streptacidiphilus</taxon>
    </lineage>
</organism>
<dbReference type="GO" id="GO:0043190">
    <property type="term" value="C:ATP-binding cassette (ABC) transporter complex"/>
    <property type="evidence" value="ECO:0007669"/>
    <property type="project" value="InterPro"/>
</dbReference>
<feature type="region of interest" description="Disordered" evidence="10">
    <location>
        <begin position="296"/>
        <end position="318"/>
    </location>
</feature>
<dbReference type="FunFam" id="3.40.50.300:FF:000425">
    <property type="entry name" value="Probable ABC transporter, ATP-binding subunit"/>
    <property type="match status" value="1"/>
</dbReference>
<name>A0A931FIU5_9ACTN</name>
<dbReference type="InterPro" id="IPR027417">
    <property type="entry name" value="P-loop_NTPase"/>
</dbReference>
<evidence type="ECO:0000256" key="5">
    <source>
        <dbReference type="ARBA" id="ARBA00022840"/>
    </source>
</evidence>
<dbReference type="PROSITE" id="PS50893">
    <property type="entry name" value="ABC_TRANSPORTER_2"/>
    <property type="match status" value="1"/>
</dbReference>
<dbReference type="PROSITE" id="PS00211">
    <property type="entry name" value="ABC_TRANSPORTER_1"/>
    <property type="match status" value="1"/>
</dbReference>
<dbReference type="EMBL" id="JADPRT010000025">
    <property type="protein sequence ID" value="MBF9073730.1"/>
    <property type="molecule type" value="Genomic_DNA"/>
</dbReference>
<dbReference type="SUPFAM" id="SSF50331">
    <property type="entry name" value="MOP-like"/>
    <property type="match status" value="1"/>
</dbReference>
<evidence type="ECO:0000256" key="7">
    <source>
        <dbReference type="ARBA" id="ARBA00023065"/>
    </source>
</evidence>
<dbReference type="Pfam" id="PF08402">
    <property type="entry name" value="TOBE_2"/>
    <property type="match status" value="1"/>
</dbReference>
<reference evidence="12" key="1">
    <citation type="submission" date="2020-11" db="EMBL/GenBank/DDBJ databases">
        <title>Isolation and identification of active actinomycetes.</title>
        <authorList>
            <person name="Yu B."/>
        </authorList>
    </citation>
    <scope>NUCLEOTIDE SEQUENCE</scope>
    <source>
        <strain evidence="12">NEAU-YB345</strain>
    </source>
</reference>
<keyword evidence="6" id="KW-0408">Iron</keyword>
<evidence type="ECO:0000256" key="10">
    <source>
        <dbReference type="SAM" id="MobiDB-lite"/>
    </source>
</evidence>
<dbReference type="AlphaFoldDB" id="A0A931FIU5"/>
<dbReference type="Proteomes" id="UP000657385">
    <property type="component" value="Unassembled WGS sequence"/>
</dbReference>
<keyword evidence="1" id="KW-0813">Transport</keyword>
<dbReference type="GO" id="GO:0005524">
    <property type="term" value="F:ATP binding"/>
    <property type="evidence" value="ECO:0007669"/>
    <property type="project" value="UniProtKB-KW"/>
</dbReference>
<dbReference type="SMART" id="SM00382">
    <property type="entry name" value="AAA"/>
    <property type="match status" value="1"/>
</dbReference>
<evidence type="ECO:0000256" key="3">
    <source>
        <dbReference type="ARBA" id="ARBA00022496"/>
    </source>
</evidence>
<sequence>MTEQLQVEKLSKSFGSARVLNEVSFTVEPGRFLVLLGPSGSGKTTLLRCLAGIERADGGTVRFGERALAEGRVHLAPDRRDLAMVFQDYALWPHMSAAGNVGYALRRRKLPRPESERRVAEVLERVGLADHTDRYPHQLSGGQQQRVALARALVASPGLLLFDEPLSNLDADLRERLRVEISTLTRESGATAVYITHDQSEAFALADEVGILEGGRLVQLATPESVYQRPSTPFVARFTGLAGELTGRTDGPAHQDRVLLTTEAGTFVATCMGRCGTDGTEVQVLIRPAAVTLADATDGRGDDRTSEATPDASRQGLAGTVTDTAYRGRGYDHVVELSDGSRLTGVFDKQAHLRGTPVRVALDPDGCFAYPTSPSHLEGDDSHLFNRTPVEIP</sequence>
<evidence type="ECO:0000256" key="9">
    <source>
        <dbReference type="ARBA" id="ARBA00066388"/>
    </source>
</evidence>
<evidence type="ECO:0000256" key="2">
    <source>
        <dbReference type="ARBA" id="ARBA00022475"/>
    </source>
</evidence>
<dbReference type="InterPro" id="IPR015853">
    <property type="entry name" value="ABC_transpr_FbpC"/>
</dbReference>
<dbReference type="CDD" id="cd03259">
    <property type="entry name" value="ABC_Carb_Solutes_like"/>
    <property type="match status" value="1"/>
</dbReference>
<dbReference type="Pfam" id="PF00005">
    <property type="entry name" value="ABC_tran"/>
    <property type="match status" value="1"/>
</dbReference>
<dbReference type="SUPFAM" id="SSF52540">
    <property type="entry name" value="P-loop containing nucleoside triphosphate hydrolases"/>
    <property type="match status" value="1"/>
</dbReference>
<dbReference type="GO" id="GO:0016887">
    <property type="term" value="F:ATP hydrolysis activity"/>
    <property type="evidence" value="ECO:0007669"/>
    <property type="project" value="InterPro"/>
</dbReference>
<feature type="compositionally biased region" description="Basic and acidic residues" evidence="10">
    <location>
        <begin position="297"/>
        <end position="306"/>
    </location>
</feature>
<evidence type="ECO:0000313" key="12">
    <source>
        <dbReference type="EMBL" id="MBF9073730.1"/>
    </source>
</evidence>
<keyword evidence="4" id="KW-0547">Nucleotide-binding</keyword>
<dbReference type="InterPro" id="IPR008995">
    <property type="entry name" value="Mo/tungstate-bd_C_term_dom"/>
</dbReference>
<keyword evidence="8" id="KW-0472">Membrane</keyword>
<dbReference type="EC" id="7.6.2.9" evidence="9"/>
<dbReference type="Gene3D" id="3.40.50.300">
    <property type="entry name" value="P-loop containing nucleotide triphosphate hydrolases"/>
    <property type="match status" value="1"/>
</dbReference>
<comment type="caution">
    <text evidence="12">The sequence shown here is derived from an EMBL/GenBank/DDBJ whole genome shotgun (WGS) entry which is preliminary data.</text>
</comment>
<evidence type="ECO:0000256" key="6">
    <source>
        <dbReference type="ARBA" id="ARBA00023004"/>
    </source>
</evidence>
<dbReference type="InterPro" id="IPR050093">
    <property type="entry name" value="ABC_SmlMolc_Importer"/>
</dbReference>
<dbReference type="InterPro" id="IPR013611">
    <property type="entry name" value="Transp-assoc_OB_typ2"/>
</dbReference>